<dbReference type="STRING" id="1684307.A0A316U1F9"/>
<organism evidence="3 4">
    <name type="scientific">Pseudomicrostroma glucosiphilum</name>
    <dbReference type="NCBI Taxonomy" id="1684307"/>
    <lineage>
        <taxon>Eukaryota</taxon>
        <taxon>Fungi</taxon>
        <taxon>Dikarya</taxon>
        <taxon>Basidiomycota</taxon>
        <taxon>Ustilaginomycotina</taxon>
        <taxon>Exobasidiomycetes</taxon>
        <taxon>Microstromatales</taxon>
        <taxon>Microstromatales incertae sedis</taxon>
        <taxon>Pseudomicrostroma</taxon>
    </lineage>
</organism>
<name>A0A316U1F9_9BASI</name>
<evidence type="ECO:0000256" key="1">
    <source>
        <dbReference type="SAM" id="MobiDB-lite"/>
    </source>
</evidence>
<dbReference type="InterPro" id="IPR002740">
    <property type="entry name" value="EVE_domain"/>
</dbReference>
<dbReference type="InterPro" id="IPR015947">
    <property type="entry name" value="PUA-like_sf"/>
</dbReference>
<proteinExistence type="predicted"/>
<protein>
    <submittedName>
        <fullName evidence="3">DUF55-domain-containing protein</fullName>
    </submittedName>
</protein>
<dbReference type="InterPro" id="IPR052181">
    <property type="entry name" value="5hmC_binding"/>
</dbReference>
<dbReference type="GO" id="GO:0005634">
    <property type="term" value="C:nucleus"/>
    <property type="evidence" value="ECO:0007669"/>
    <property type="project" value="TreeGrafter"/>
</dbReference>
<sequence length="273" mass="30250">MSHYLLKSEPLPRLEDGVDVSFPFSRLLTSPDQSTTWDGVRNPRAGKTLKGMKVGDEAFWYHSNTKLPEIVGVVKVTVDGENQPDTTAFEQSSPYYDAKSSREKPRWFMPTVKHAYPLKHSLPLSLLQHLTSSSLTPNQRQDLSYLSDTQLRSIGEMDLLRLGRLSVQTVSQEAWTALSLMGDKGGWGEWKGKWNPGSQGKEKKAEGDGHVKVAAKRRKVDEEAEAEGAKPAAPKTSSTLGRQSKAKMAKPESAASSAKSDTRRKSQRIAKQQ</sequence>
<dbReference type="OrthoDB" id="41445at2759"/>
<dbReference type="PANTHER" id="PTHR14087:SF7">
    <property type="entry name" value="THYMOCYTE NUCLEAR PROTEIN 1"/>
    <property type="match status" value="1"/>
</dbReference>
<dbReference type="AlphaFoldDB" id="A0A316U1F9"/>
<accession>A0A316U1F9</accession>
<reference evidence="3 4" key="1">
    <citation type="journal article" date="2018" name="Mol. Biol. Evol.">
        <title>Broad Genomic Sampling Reveals a Smut Pathogenic Ancestry of the Fungal Clade Ustilaginomycotina.</title>
        <authorList>
            <person name="Kijpornyongpan T."/>
            <person name="Mondo S.J."/>
            <person name="Barry K."/>
            <person name="Sandor L."/>
            <person name="Lee J."/>
            <person name="Lipzen A."/>
            <person name="Pangilinan J."/>
            <person name="LaButti K."/>
            <person name="Hainaut M."/>
            <person name="Henrissat B."/>
            <person name="Grigoriev I.V."/>
            <person name="Spatafora J.W."/>
            <person name="Aime M.C."/>
        </authorList>
    </citation>
    <scope>NUCLEOTIDE SEQUENCE [LARGE SCALE GENOMIC DNA]</scope>
    <source>
        <strain evidence="3 4">MCA 4718</strain>
    </source>
</reference>
<feature type="compositionally biased region" description="Basic and acidic residues" evidence="1">
    <location>
        <begin position="200"/>
        <end position="211"/>
    </location>
</feature>
<dbReference type="RefSeq" id="XP_025345848.1">
    <property type="nucleotide sequence ID" value="XM_025494532.1"/>
</dbReference>
<dbReference type="GeneID" id="37016266"/>
<dbReference type="EMBL" id="KZ819335">
    <property type="protein sequence ID" value="PWN18688.1"/>
    <property type="molecule type" value="Genomic_DNA"/>
</dbReference>
<dbReference type="Pfam" id="PF01878">
    <property type="entry name" value="EVE"/>
    <property type="match status" value="1"/>
</dbReference>
<dbReference type="Proteomes" id="UP000245942">
    <property type="component" value="Unassembled WGS sequence"/>
</dbReference>
<dbReference type="SUPFAM" id="SSF88697">
    <property type="entry name" value="PUA domain-like"/>
    <property type="match status" value="1"/>
</dbReference>
<evidence type="ECO:0000313" key="3">
    <source>
        <dbReference type="EMBL" id="PWN18688.1"/>
    </source>
</evidence>
<feature type="region of interest" description="Disordered" evidence="1">
    <location>
        <begin position="188"/>
        <end position="273"/>
    </location>
</feature>
<dbReference type="Gene3D" id="3.10.590.10">
    <property type="entry name" value="ph1033 like domains"/>
    <property type="match status" value="1"/>
</dbReference>
<gene>
    <name evidence="3" type="ORF">BCV69DRAFT_301163</name>
</gene>
<feature type="domain" description="EVE" evidence="2">
    <location>
        <begin position="30"/>
        <end position="178"/>
    </location>
</feature>
<keyword evidence="4" id="KW-1185">Reference proteome</keyword>
<dbReference type="PANTHER" id="PTHR14087">
    <property type="entry name" value="THYMOCYTE NUCLEAR PROTEIN 1"/>
    <property type="match status" value="1"/>
</dbReference>
<evidence type="ECO:0000259" key="2">
    <source>
        <dbReference type="Pfam" id="PF01878"/>
    </source>
</evidence>
<evidence type="ECO:0000313" key="4">
    <source>
        <dbReference type="Proteomes" id="UP000245942"/>
    </source>
</evidence>